<evidence type="ECO:0000256" key="2">
    <source>
        <dbReference type="ARBA" id="ARBA00022692"/>
    </source>
</evidence>
<keyword evidence="2 5" id="KW-0812">Transmembrane</keyword>
<reference evidence="6" key="2">
    <citation type="journal article" date="2023" name="IMA Fungus">
        <title>Comparative genomic study of the Penicillium genus elucidates a diverse pangenome and 15 lateral gene transfer events.</title>
        <authorList>
            <person name="Petersen C."/>
            <person name="Sorensen T."/>
            <person name="Nielsen M.R."/>
            <person name="Sondergaard T.E."/>
            <person name="Sorensen J.L."/>
            <person name="Fitzpatrick D.A."/>
            <person name="Frisvad J.C."/>
            <person name="Nielsen K.L."/>
        </authorList>
    </citation>
    <scope>NUCLEOTIDE SEQUENCE</scope>
    <source>
        <strain evidence="6">IBT 21917</strain>
    </source>
</reference>
<gene>
    <name evidence="6" type="ORF">N7492_010051</name>
</gene>
<comment type="caution">
    <text evidence="6">The sequence shown here is derived from an EMBL/GenBank/DDBJ whole genome shotgun (WGS) entry which is preliminary data.</text>
</comment>
<evidence type="ECO:0008006" key="8">
    <source>
        <dbReference type="Google" id="ProtNLM"/>
    </source>
</evidence>
<reference evidence="6" key="1">
    <citation type="submission" date="2022-11" db="EMBL/GenBank/DDBJ databases">
        <authorList>
            <person name="Petersen C."/>
        </authorList>
    </citation>
    <scope>NUCLEOTIDE SEQUENCE</scope>
    <source>
        <strain evidence="6">IBT 21917</strain>
    </source>
</reference>
<dbReference type="Proteomes" id="UP001146351">
    <property type="component" value="Unassembled WGS sequence"/>
</dbReference>
<comment type="subcellular location">
    <subcellularLocation>
        <location evidence="1">Membrane</location>
    </subcellularLocation>
</comment>
<keyword evidence="7" id="KW-1185">Reference proteome</keyword>
<dbReference type="GO" id="GO:0016020">
    <property type="term" value="C:membrane"/>
    <property type="evidence" value="ECO:0007669"/>
    <property type="project" value="UniProtKB-SubCell"/>
</dbReference>
<keyword evidence="3 5" id="KW-1133">Transmembrane helix</keyword>
<proteinExistence type="predicted"/>
<evidence type="ECO:0000313" key="7">
    <source>
        <dbReference type="Proteomes" id="UP001146351"/>
    </source>
</evidence>
<name>A0A9W9HNU3_9EURO</name>
<evidence type="ECO:0000313" key="6">
    <source>
        <dbReference type="EMBL" id="KAJ5151756.1"/>
    </source>
</evidence>
<evidence type="ECO:0000256" key="1">
    <source>
        <dbReference type="ARBA" id="ARBA00004370"/>
    </source>
</evidence>
<feature type="transmembrane region" description="Helical" evidence="5">
    <location>
        <begin position="119"/>
        <end position="137"/>
    </location>
</feature>
<evidence type="ECO:0000256" key="3">
    <source>
        <dbReference type="ARBA" id="ARBA00022989"/>
    </source>
</evidence>
<dbReference type="AlphaFoldDB" id="A0A9W9HNU3"/>
<dbReference type="Pfam" id="PF01124">
    <property type="entry name" value="MAPEG"/>
    <property type="match status" value="1"/>
</dbReference>
<sequence>MSPIPSILGPVIVLNGWTLVVETWMYSVLIPAFRKMGNLTNTMTKGQTDLHLPAPVRWKRDNYNHLFEQPTQFYAVALTLAVARGSENRTDLVLAWAYVGARIAHTLVHCTRNHLMTRFSLFATSSGLLAIMTARAAKLVFGF</sequence>
<dbReference type="SUPFAM" id="SSF161084">
    <property type="entry name" value="MAPEG domain-like"/>
    <property type="match status" value="1"/>
</dbReference>
<organism evidence="6 7">
    <name type="scientific">Penicillium capsulatum</name>
    <dbReference type="NCBI Taxonomy" id="69766"/>
    <lineage>
        <taxon>Eukaryota</taxon>
        <taxon>Fungi</taxon>
        <taxon>Dikarya</taxon>
        <taxon>Ascomycota</taxon>
        <taxon>Pezizomycotina</taxon>
        <taxon>Eurotiomycetes</taxon>
        <taxon>Eurotiomycetidae</taxon>
        <taxon>Eurotiales</taxon>
        <taxon>Aspergillaceae</taxon>
        <taxon>Penicillium</taxon>
    </lineage>
</organism>
<keyword evidence="4 5" id="KW-0472">Membrane</keyword>
<feature type="transmembrane region" description="Helical" evidence="5">
    <location>
        <begin position="12"/>
        <end position="33"/>
    </location>
</feature>
<evidence type="ECO:0000256" key="4">
    <source>
        <dbReference type="ARBA" id="ARBA00023136"/>
    </source>
</evidence>
<dbReference type="InterPro" id="IPR023352">
    <property type="entry name" value="MAPEG-like_dom_sf"/>
</dbReference>
<protein>
    <recommendedName>
        <fullName evidence="8">MAPEG family protein</fullName>
    </recommendedName>
</protein>
<accession>A0A9W9HNU3</accession>
<evidence type="ECO:0000256" key="5">
    <source>
        <dbReference type="SAM" id="Phobius"/>
    </source>
</evidence>
<dbReference type="Gene3D" id="1.20.120.550">
    <property type="entry name" value="Membrane associated eicosanoid/glutathione metabolism-like domain"/>
    <property type="match status" value="1"/>
</dbReference>
<dbReference type="EMBL" id="JAPQKO010000008">
    <property type="protein sequence ID" value="KAJ5151756.1"/>
    <property type="molecule type" value="Genomic_DNA"/>
</dbReference>
<dbReference type="OrthoDB" id="4456959at2759"/>
<dbReference type="InterPro" id="IPR001129">
    <property type="entry name" value="Membr-assoc_MAPEG"/>
</dbReference>